<proteinExistence type="inferred from homology"/>
<evidence type="ECO:0000313" key="3">
    <source>
        <dbReference type="EMBL" id="KLK90261.1"/>
    </source>
</evidence>
<accession>A0A0H1R619</accession>
<sequence>MKRTHVADLIFVPEQVLDARTFDALRDAGADENSARAATRAMLHASRLGIDSHGVRLTSHYAKVLRGGRVNPTPQMETRRTAAGSAILDADNALGHAAAYAAMNLACDMAKEAGVAAVGVVNSSHYGAAGAYALAGAEAGLIAVSMTNTDSVVALHGGAQRFHGTNPIAVGAPVPGHRPWLLDMATSSIPFNRVLLYRTLGRSLPEGVAADQSGQPTQDPNDVEMLMPLGGIDFGFKGAALAGFVTLLSAVLTGSTLDHLMIRMAETDDFKTPRQMGHFCLAIDPDRFAGRALYEAAITRYLADLRASATSQGQSVMAPGDREWAVEAERQRTGIPVDPETAKFLGVG</sequence>
<dbReference type="InterPro" id="IPR043143">
    <property type="entry name" value="Mal/L-sulf/L-lact_DH-like_NADP"/>
</dbReference>
<dbReference type="GO" id="GO:0016491">
    <property type="term" value="F:oxidoreductase activity"/>
    <property type="evidence" value="ECO:0007669"/>
    <property type="project" value="UniProtKB-KW"/>
</dbReference>
<keyword evidence="2" id="KW-0560">Oxidoreductase</keyword>
<comment type="similarity">
    <text evidence="1">Belongs to the LDH2/MDH2 oxidoreductase family.</text>
</comment>
<name>A0A0H1R619_9HYPH</name>
<dbReference type="EMBL" id="LCYG01000091">
    <property type="protein sequence ID" value="KLK90261.1"/>
    <property type="molecule type" value="Genomic_DNA"/>
</dbReference>
<dbReference type="AlphaFoldDB" id="A0A0H1R619"/>
<reference evidence="3 4" key="1">
    <citation type="submission" date="2015-05" db="EMBL/GenBank/DDBJ databases">
        <title>Draft genome sequence of Microvirga vignae strain BR3299, a novel nitrogen fixing bacteria isolated from Brazil semi-aired region.</title>
        <authorList>
            <person name="Zilli J.E."/>
            <person name="Passos S.R."/>
            <person name="Leite J."/>
            <person name="Baldani J.I."/>
            <person name="Xavier G.R."/>
            <person name="Rumjaneck N.G."/>
            <person name="Simoes-Araujo J.L."/>
        </authorList>
    </citation>
    <scope>NUCLEOTIDE SEQUENCE [LARGE SCALE GENOMIC DNA]</scope>
    <source>
        <strain evidence="3 4">BR3299</strain>
    </source>
</reference>
<dbReference type="InterPro" id="IPR043144">
    <property type="entry name" value="Mal/L-sulf/L-lact_DH-like_ah"/>
</dbReference>
<comment type="caution">
    <text evidence="3">The sequence shown here is derived from an EMBL/GenBank/DDBJ whole genome shotgun (WGS) entry which is preliminary data.</text>
</comment>
<dbReference type="PANTHER" id="PTHR11091:SF0">
    <property type="entry name" value="MALATE DEHYDROGENASE"/>
    <property type="match status" value="1"/>
</dbReference>
<keyword evidence="4" id="KW-1185">Reference proteome</keyword>
<dbReference type="Proteomes" id="UP000035489">
    <property type="component" value="Unassembled WGS sequence"/>
</dbReference>
<dbReference type="Pfam" id="PF02615">
    <property type="entry name" value="Ldh_2"/>
    <property type="match status" value="1"/>
</dbReference>
<organism evidence="3 4">
    <name type="scientific">Microvirga vignae</name>
    <dbReference type="NCBI Taxonomy" id="1225564"/>
    <lineage>
        <taxon>Bacteria</taxon>
        <taxon>Pseudomonadati</taxon>
        <taxon>Pseudomonadota</taxon>
        <taxon>Alphaproteobacteria</taxon>
        <taxon>Hyphomicrobiales</taxon>
        <taxon>Methylobacteriaceae</taxon>
        <taxon>Microvirga</taxon>
    </lineage>
</organism>
<dbReference type="STRING" id="1225564.AA309_27050"/>
<dbReference type="OrthoDB" id="9811519at2"/>
<evidence type="ECO:0000313" key="4">
    <source>
        <dbReference type="Proteomes" id="UP000035489"/>
    </source>
</evidence>
<dbReference type="PATRIC" id="fig|1225564.3.peg.7038"/>
<evidence type="ECO:0000256" key="1">
    <source>
        <dbReference type="ARBA" id="ARBA00006056"/>
    </source>
</evidence>
<dbReference type="InterPro" id="IPR003767">
    <property type="entry name" value="Malate/L-lactate_DH-like"/>
</dbReference>
<dbReference type="PANTHER" id="PTHR11091">
    <property type="entry name" value="OXIDOREDUCTASE-RELATED"/>
    <property type="match status" value="1"/>
</dbReference>
<dbReference type="Gene3D" id="3.30.1370.60">
    <property type="entry name" value="Hypothetical oxidoreductase yiak, domain 2"/>
    <property type="match status" value="1"/>
</dbReference>
<protein>
    <submittedName>
        <fullName evidence="3">Oxidoreductase</fullName>
    </submittedName>
</protein>
<evidence type="ECO:0000256" key="2">
    <source>
        <dbReference type="ARBA" id="ARBA00023002"/>
    </source>
</evidence>
<dbReference type="Gene3D" id="1.10.1530.10">
    <property type="match status" value="1"/>
</dbReference>
<dbReference type="InterPro" id="IPR036111">
    <property type="entry name" value="Mal/L-sulfo/L-lacto_DH-like_sf"/>
</dbReference>
<dbReference type="SUPFAM" id="SSF89733">
    <property type="entry name" value="L-sulfolactate dehydrogenase-like"/>
    <property type="match status" value="1"/>
</dbReference>
<gene>
    <name evidence="3" type="ORF">AA309_27050</name>
</gene>